<organism evidence="3 5">
    <name type="scientific">Dracunculus medinensis</name>
    <name type="common">Guinea worm</name>
    <dbReference type="NCBI Taxonomy" id="318479"/>
    <lineage>
        <taxon>Eukaryota</taxon>
        <taxon>Metazoa</taxon>
        <taxon>Ecdysozoa</taxon>
        <taxon>Nematoda</taxon>
        <taxon>Chromadorea</taxon>
        <taxon>Rhabditida</taxon>
        <taxon>Spirurina</taxon>
        <taxon>Dracunculoidea</taxon>
        <taxon>Dracunculidae</taxon>
        <taxon>Dracunculus</taxon>
    </lineage>
</organism>
<dbReference type="WBParaSite" id="DME_0000743901-mRNA-1">
    <property type="protein sequence ID" value="DME_0000743901-mRNA-1"/>
    <property type="gene ID" value="DME_0000743901"/>
</dbReference>
<accession>A0A0N4UIK6</accession>
<evidence type="ECO:0000313" key="2">
    <source>
        <dbReference type="EMBL" id="VDN60035.1"/>
    </source>
</evidence>
<name>A0A0N4UIK6_DRAME</name>
<dbReference type="OrthoDB" id="5865099at2759"/>
<feature type="compositionally biased region" description="Basic and acidic residues" evidence="1">
    <location>
        <begin position="69"/>
        <end position="78"/>
    </location>
</feature>
<reference evidence="5" key="1">
    <citation type="submission" date="2017-02" db="UniProtKB">
        <authorList>
            <consortium name="WormBaseParasite"/>
        </authorList>
    </citation>
    <scope>IDENTIFICATION</scope>
</reference>
<proteinExistence type="predicted"/>
<protein>
    <submittedName>
        <fullName evidence="5">FMRFamide-related neuropeptide</fullName>
    </submittedName>
</protein>
<dbReference type="Proteomes" id="UP000274756">
    <property type="component" value="Unassembled WGS sequence"/>
</dbReference>
<evidence type="ECO:0000313" key="3">
    <source>
        <dbReference type="Proteomes" id="UP000038040"/>
    </source>
</evidence>
<reference evidence="2 4" key="2">
    <citation type="submission" date="2018-11" db="EMBL/GenBank/DDBJ databases">
        <authorList>
            <consortium name="Pathogen Informatics"/>
        </authorList>
    </citation>
    <scope>NUCLEOTIDE SEQUENCE [LARGE SCALE GENOMIC DNA]</scope>
</reference>
<keyword evidence="4" id="KW-1185">Reference proteome</keyword>
<evidence type="ECO:0000256" key="1">
    <source>
        <dbReference type="SAM" id="MobiDB-lite"/>
    </source>
</evidence>
<dbReference type="AlphaFoldDB" id="A0A0N4UIK6"/>
<feature type="region of interest" description="Disordered" evidence="1">
    <location>
        <begin position="57"/>
        <end position="78"/>
    </location>
</feature>
<dbReference type="EMBL" id="UYYG01001199">
    <property type="protein sequence ID" value="VDN60035.1"/>
    <property type="molecule type" value="Genomic_DNA"/>
</dbReference>
<sequence>MFDTLTESVVHTISALIMSKRMMDAYERDARAPKAKFIRFGRNNNMKFIRFGRSFNDRESDEDGLAGKNKFDQRMFQR</sequence>
<evidence type="ECO:0000313" key="5">
    <source>
        <dbReference type="WBParaSite" id="DME_0000743901-mRNA-1"/>
    </source>
</evidence>
<gene>
    <name evidence="2" type="ORF">DME_LOCUS10008</name>
</gene>
<dbReference type="Proteomes" id="UP000038040">
    <property type="component" value="Unplaced"/>
</dbReference>
<evidence type="ECO:0000313" key="4">
    <source>
        <dbReference type="Proteomes" id="UP000274756"/>
    </source>
</evidence>